<sequence>MVIGCRSSHRTTPTGTFRKWTDKLIHLGIFAKTFDRKTSASLADAIALAGYECTQFNMASIGLDTLPSVVDDGHLETVRRDFAASNVTIPVISGTYNMIAPNPKVVEEGRQGFRVLAEASKALGYSTITLCTGTRHAMDKWKIHPDNAGEEAWSAFRGELDRLIEIAEAHDVVLGVEPEPSNVISSPTSARRLLDEVGSNRVKIVFDPFNLVEWSKRDYASDTLLRAYDLLADSTSIIHAQDMRIDGRPCAPGTGFIDFPRLLNLFVRGGFSGPVIAHGFDESEAASTAAFLSDLLPSKEPVR</sequence>
<dbReference type="EMBL" id="LNCD01000092">
    <property type="protein sequence ID" value="KWV49150.1"/>
    <property type="molecule type" value="Genomic_DNA"/>
</dbReference>
<dbReference type="Gene3D" id="3.20.20.150">
    <property type="entry name" value="Divalent-metal-dependent TIM barrel enzymes"/>
    <property type="match status" value="1"/>
</dbReference>
<dbReference type="InterPro" id="IPR036237">
    <property type="entry name" value="Xyl_isomerase-like_sf"/>
</dbReference>
<dbReference type="EMBL" id="LNCD01000018">
    <property type="protein sequence ID" value="KWV58857.1"/>
    <property type="molecule type" value="Genomic_DNA"/>
</dbReference>
<dbReference type="Pfam" id="PF01261">
    <property type="entry name" value="AP_endonuc_2"/>
    <property type="match status" value="1"/>
</dbReference>
<dbReference type="PANTHER" id="PTHR12110">
    <property type="entry name" value="HYDROXYPYRUVATE ISOMERASE"/>
    <property type="match status" value="1"/>
</dbReference>
<evidence type="ECO:0000313" key="2">
    <source>
        <dbReference type="EMBL" id="KWV49040.1"/>
    </source>
</evidence>
<reference evidence="3 5" key="1">
    <citation type="submission" date="2015-11" db="EMBL/GenBank/DDBJ databases">
        <title>Draft Genome Sequence of the Strain BR 10423 (Rhizobium sp.) isolated from nodules of Mimosa pudica.</title>
        <authorList>
            <person name="Barauna A.C."/>
            <person name="Zilli J.E."/>
            <person name="Simoes-Araujo J.L."/>
            <person name="Reis V.M."/>
            <person name="James E.K."/>
            <person name="Reis F.B.Jr."/>
            <person name="Rouws L.F."/>
            <person name="Passos S.R."/>
            <person name="Gois S.R."/>
        </authorList>
    </citation>
    <scope>NUCLEOTIDE SEQUENCE [LARGE SCALE GENOMIC DNA]</scope>
    <source>
        <strain evidence="3 5">BR10423</strain>
    </source>
</reference>
<dbReference type="InterPro" id="IPR013022">
    <property type="entry name" value="Xyl_isomerase-like_TIM-brl"/>
</dbReference>
<gene>
    <name evidence="3" type="ORF">AS026_11340</name>
    <name evidence="2" type="ORF">AS026_11715</name>
    <name evidence="4" type="ORF">AS026_29745</name>
</gene>
<evidence type="ECO:0000313" key="4">
    <source>
        <dbReference type="EMBL" id="KWV58857.1"/>
    </source>
</evidence>
<name>A0A109JHW4_9HYPH</name>
<protein>
    <submittedName>
        <fullName evidence="3">Xylose isomerase</fullName>
    </submittedName>
</protein>
<dbReference type="PANTHER" id="PTHR12110:SF21">
    <property type="entry name" value="XYLOSE ISOMERASE-LIKE TIM BARREL DOMAIN-CONTAINING PROTEIN"/>
    <property type="match status" value="1"/>
</dbReference>
<dbReference type="EMBL" id="LNCD01000093">
    <property type="protein sequence ID" value="KWV49040.1"/>
    <property type="molecule type" value="Genomic_DNA"/>
</dbReference>
<organism evidence="3 5">
    <name type="scientific">Rhizobium altiplani</name>
    <dbReference type="NCBI Taxonomy" id="1864509"/>
    <lineage>
        <taxon>Bacteria</taxon>
        <taxon>Pseudomonadati</taxon>
        <taxon>Pseudomonadota</taxon>
        <taxon>Alphaproteobacteria</taxon>
        <taxon>Hyphomicrobiales</taxon>
        <taxon>Rhizobiaceae</taxon>
        <taxon>Rhizobium/Agrobacterium group</taxon>
        <taxon>Rhizobium</taxon>
    </lineage>
</organism>
<evidence type="ECO:0000259" key="1">
    <source>
        <dbReference type="Pfam" id="PF01261"/>
    </source>
</evidence>
<accession>A0A109JHW4</accession>
<keyword evidence="5" id="KW-1185">Reference proteome</keyword>
<evidence type="ECO:0000313" key="5">
    <source>
        <dbReference type="Proteomes" id="UP000068164"/>
    </source>
</evidence>
<evidence type="ECO:0000313" key="3">
    <source>
        <dbReference type="EMBL" id="KWV49150.1"/>
    </source>
</evidence>
<dbReference type="SUPFAM" id="SSF51658">
    <property type="entry name" value="Xylose isomerase-like"/>
    <property type="match status" value="1"/>
</dbReference>
<dbReference type="GO" id="GO:0016853">
    <property type="term" value="F:isomerase activity"/>
    <property type="evidence" value="ECO:0007669"/>
    <property type="project" value="UniProtKB-KW"/>
</dbReference>
<comment type="caution">
    <text evidence="3">The sequence shown here is derived from an EMBL/GenBank/DDBJ whole genome shotgun (WGS) entry which is preliminary data.</text>
</comment>
<dbReference type="AlphaFoldDB" id="A0A109JHW4"/>
<dbReference type="Proteomes" id="UP000068164">
    <property type="component" value="Unassembled WGS sequence"/>
</dbReference>
<keyword evidence="3" id="KW-0413">Isomerase</keyword>
<dbReference type="InterPro" id="IPR050312">
    <property type="entry name" value="IolE/XylAMocC-like"/>
</dbReference>
<feature type="domain" description="Xylose isomerase-like TIM barrel" evidence="1">
    <location>
        <begin position="45"/>
        <end position="286"/>
    </location>
</feature>
<proteinExistence type="predicted"/>